<keyword evidence="8" id="KW-1185">Reference proteome</keyword>
<dbReference type="Gene3D" id="3.30.1430.10">
    <property type="match status" value="1"/>
</dbReference>
<dbReference type="HAMAP" id="MF_01325_A">
    <property type="entry name" value="Ribosomal_uL3_A"/>
    <property type="match status" value="1"/>
</dbReference>
<dbReference type="NCBIfam" id="NF003261">
    <property type="entry name" value="PRK04231.1"/>
    <property type="match status" value="1"/>
</dbReference>
<dbReference type="OrthoDB" id="6121at2157"/>
<dbReference type="InterPro" id="IPR019926">
    <property type="entry name" value="Ribosomal_uL3_CS"/>
</dbReference>
<keyword evidence="4 6" id="KW-0689">Ribosomal protein</keyword>
<dbReference type="EMBL" id="FN869859">
    <property type="protein sequence ID" value="CCC82363.1"/>
    <property type="molecule type" value="Genomic_DNA"/>
</dbReference>
<evidence type="ECO:0000256" key="6">
    <source>
        <dbReference type="HAMAP-Rule" id="MF_01325"/>
    </source>
</evidence>
<evidence type="ECO:0000313" key="8">
    <source>
        <dbReference type="Proteomes" id="UP000002654"/>
    </source>
</evidence>
<keyword evidence="2 6" id="KW-0699">rRNA-binding</keyword>
<dbReference type="RefSeq" id="WP_014127617.1">
    <property type="nucleotide sequence ID" value="NC_016070.1"/>
</dbReference>
<protein>
    <recommendedName>
        <fullName evidence="6">Large ribosomal subunit protein uL3</fullName>
    </recommendedName>
</protein>
<dbReference type="PROSITE" id="PS00474">
    <property type="entry name" value="RIBOSOMAL_L3"/>
    <property type="match status" value="1"/>
</dbReference>
<dbReference type="Gene3D" id="4.10.960.10">
    <property type="entry name" value="Ribosomal protein L3, domain 3"/>
    <property type="match status" value="1"/>
</dbReference>
<dbReference type="STRING" id="768679.TTX_1742"/>
<dbReference type="HOGENOM" id="CLU_033361_2_0_2"/>
<organism evidence="7 8">
    <name type="scientific">Thermoproteus tenax (strain ATCC 35583 / DSM 2078 / JCM 9277 / NBRC 100435 / Kra 1)</name>
    <dbReference type="NCBI Taxonomy" id="768679"/>
    <lineage>
        <taxon>Archaea</taxon>
        <taxon>Thermoproteota</taxon>
        <taxon>Thermoprotei</taxon>
        <taxon>Thermoproteales</taxon>
        <taxon>Thermoproteaceae</taxon>
        <taxon>Thermoproteus</taxon>
    </lineage>
</organism>
<dbReference type="Pfam" id="PF00297">
    <property type="entry name" value="Ribosomal_L3"/>
    <property type="match status" value="1"/>
</dbReference>
<dbReference type="InterPro" id="IPR009000">
    <property type="entry name" value="Transl_B-barrel_sf"/>
</dbReference>
<evidence type="ECO:0000256" key="2">
    <source>
        <dbReference type="ARBA" id="ARBA00022730"/>
    </source>
</evidence>
<dbReference type="PANTHER" id="PTHR11363:SF5">
    <property type="entry name" value="LARGE RIBOSOMAL SUBUNIT PROTEIN UL3"/>
    <property type="match status" value="1"/>
</dbReference>
<dbReference type="PANTHER" id="PTHR11363">
    <property type="entry name" value="60S RIBOSOMAL PROTEIN L3-RELATED"/>
    <property type="match status" value="1"/>
</dbReference>
<dbReference type="GeneID" id="11262627"/>
<dbReference type="GO" id="GO:0022625">
    <property type="term" value="C:cytosolic large ribosomal subunit"/>
    <property type="evidence" value="ECO:0007669"/>
    <property type="project" value="UniProtKB-UniRule"/>
</dbReference>
<comment type="similarity">
    <text evidence="1 6">Belongs to the universal ribosomal protein uL3 family.</text>
</comment>
<dbReference type="GO" id="GO:0003735">
    <property type="term" value="F:structural constituent of ribosome"/>
    <property type="evidence" value="ECO:0007669"/>
    <property type="project" value="UniProtKB-UniRule"/>
</dbReference>
<dbReference type="NCBIfam" id="TIGR03626">
    <property type="entry name" value="L3_arch"/>
    <property type="match status" value="1"/>
</dbReference>
<evidence type="ECO:0000313" key="7">
    <source>
        <dbReference type="EMBL" id="CCC82363.1"/>
    </source>
</evidence>
<sequence>MGLKIHRPRRGSMGVYPRKRASDIVPRVRTWPDPQLGKPSLLGFAAYKVGMIHAVLVEDKQTSPLFGKEIVKAATVLEAPPLKILAIRLYSLDPTNGYRKSIGEVWTPEIPRDVARVVKTLPKSYNLEDRLKLLDQLKPAAVEVRALVSTQPRLAGIGKKTPELLEIPIGGVASIDERIKYGLEILGKEVKIADVFSEGKLIDVIGITKGKGWQGVIKRFGVTILPRWHKHRKGHRRTGTIGPQSPALMFTQPRPGQMGFHQRSEYNKRILKIGSNPAEINPRGGWPHYGLVKTDYVILAGSVQGPPKRLIVLRHPVRPPPKAPTAAPQIVWLSVQKSA</sequence>
<dbReference type="InterPro" id="IPR000597">
    <property type="entry name" value="Ribosomal_uL3"/>
</dbReference>
<name>G4RLB8_THETK</name>
<gene>
    <name evidence="6" type="primary">rpl3</name>
    <name evidence="7" type="synonym">rpl3p</name>
    <name evidence="7" type="ordered locus">TTX_1742</name>
</gene>
<comment type="subunit">
    <text evidence="6">Part of the 50S ribosomal subunit. Forms a cluster with proteins L14 and L24e.</text>
</comment>
<evidence type="ECO:0000256" key="1">
    <source>
        <dbReference type="ARBA" id="ARBA00006540"/>
    </source>
</evidence>
<dbReference type="PATRIC" id="fig|768679.9.peg.1763"/>
<dbReference type="SUPFAM" id="SSF50447">
    <property type="entry name" value="Translation proteins"/>
    <property type="match status" value="1"/>
</dbReference>
<dbReference type="GO" id="GO:0019843">
    <property type="term" value="F:rRNA binding"/>
    <property type="evidence" value="ECO:0007669"/>
    <property type="project" value="UniProtKB-UniRule"/>
</dbReference>
<proteinExistence type="inferred from homology"/>
<dbReference type="KEGG" id="ttn:TTX_1742"/>
<dbReference type="InterPro" id="IPR019928">
    <property type="entry name" value="Ribosomal_uL3_arc"/>
</dbReference>
<accession>G4RLB8</accession>
<dbReference type="Proteomes" id="UP000002654">
    <property type="component" value="Chromosome"/>
</dbReference>
<dbReference type="InterPro" id="IPR045077">
    <property type="entry name" value="L3_arc_euk"/>
</dbReference>
<dbReference type="eggNOG" id="arCOG04070">
    <property type="taxonomic scope" value="Archaea"/>
</dbReference>
<dbReference type="InterPro" id="IPR044892">
    <property type="entry name" value="Ribosomal_L3_dom_3_arc_sf"/>
</dbReference>
<keyword evidence="3 6" id="KW-0694">RNA-binding</keyword>
<dbReference type="PaxDb" id="768679-TTX_1742"/>
<dbReference type="GO" id="GO:0006412">
    <property type="term" value="P:translation"/>
    <property type="evidence" value="ECO:0007669"/>
    <property type="project" value="UniProtKB-UniRule"/>
</dbReference>
<reference evidence="7 8" key="1">
    <citation type="journal article" date="2011" name="PLoS ONE">
        <title>The complete genome sequence of Thermoproteus tenax: a physiologically versatile member of the Crenarchaeota.</title>
        <authorList>
            <person name="Siebers B."/>
            <person name="Zaparty M."/>
            <person name="Raddatz G."/>
            <person name="Tjaden B."/>
            <person name="Albers S.V."/>
            <person name="Bell S.D."/>
            <person name="Blombach F."/>
            <person name="Kletzin A."/>
            <person name="Kyrpides N."/>
            <person name="Lanz C."/>
            <person name="Plagens A."/>
            <person name="Rampp M."/>
            <person name="Rosinus A."/>
            <person name="von Jan M."/>
            <person name="Makarova K.S."/>
            <person name="Klenk H.P."/>
            <person name="Schuster S.C."/>
            <person name="Hensel R."/>
        </authorList>
    </citation>
    <scope>NUCLEOTIDE SEQUENCE [LARGE SCALE GENOMIC DNA]</scope>
    <source>
        <strain evidence="8">ATCC 35583 / DSM 2078 / JCM 9277 / NBRC 100435 / Kra 1</strain>
    </source>
</reference>
<evidence type="ECO:0000256" key="5">
    <source>
        <dbReference type="ARBA" id="ARBA00023274"/>
    </source>
</evidence>
<evidence type="ECO:0000256" key="4">
    <source>
        <dbReference type="ARBA" id="ARBA00022980"/>
    </source>
</evidence>
<comment type="function">
    <text evidence="6">One of the primary rRNA binding proteins, it binds directly near the 3'-end of the 23S rRNA, where it nucleates assembly of the 50S subunit.</text>
</comment>
<evidence type="ECO:0000256" key="3">
    <source>
        <dbReference type="ARBA" id="ARBA00022884"/>
    </source>
</evidence>
<dbReference type="AlphaFoldDB" id="G4RLB8"/>
<keyword evidence="5 6" id="KW-0687">Ribonucleoprotein</keyword>
<dbReference type="Gene3D" id="2.40.30.10">
    <property type="entry name" value="Translation factors"/>
    <property type="match status" value="1"/>
</dbReference>